<dbReference type="EMBL" id="SMRP01000024">
    <property type="protein sequence ID" value="TDG19120.1"/>
    <property type="molecule type" value="Genomic_DNA"/>
</dbReference>
<keyword evidence="4 6" id="KW-1133">Transmembrane helix</keyword>
<feature type="transmembrane region" description="Helical" evidence="6">
    <location>
        <begin position="98"/>
        <end position="116"/>
    </location>
</feature>
<organism evidence="8 9">
    <name type="scientific">Paraburkholderia silviterrae</name>
    <dbReference type="NCBI Taxonomy" id="2528715"/>
    <lineage>
        <taxon>Bacteria</taxon>
        <taxon>Pseudomonadati</taxon>
        <taxon>Pseudomonadota</taxon>
        <taxon>Betaproteobacteria</taxon>
        <taxon>Burkholderiales</taxon>
        <taxon>Burkholderiaceae</taxon>
        <taxon>Paraburkholderia</taxon>
    </lineage>
</organism>
<dbReference type="Pfam" id="PF00482">
    <property type="entry name" value="T2SSF"/>
    <property type="match status" value="1"/>
</dbReference>
<feature type="transmembrane region" description="Helical" evidence="6">
    <location>
        <begin position="6"/>
        <end position="28"/>
    </location>
</feature>
<dbReference type="PANTHER" id="PTHR35007:SF1">
    <property type="entry name" value="PILUS ASSEMBLY PROTEIN"/>
    <property type="match status" value="1"/>
</dbReference>
<dbReference type="Proteomes" id="UP000295722">
    <property type="component" value="Unassembled WGS sequence"/>
</dbReference>
<dbReference type="OrthoDB" id="597333at2"/>
<reference evidence="8 9" key="1">
    <citation type="submission" date="2019-03" db="EMBL/GenBank/DDBJ databases">
        <title>Paraburkholderia sp. 4M-K11, isolated from subtropical forest soil.</title>
        <authorList>
            <person name="Gao Z.-H."/>
            <person name="Qiu L.-H."/>
        </authorList>
    </citation>
    <scope>NUCLEOTIDE SEQUENCE [LARGE SCALE GENOMIC DNA]</scope>
    <source>
        <strain evidence="8 9">4M-K11</strain>
    </source>
</reference>
<protein>
    <submittedName>
        <fullName evidence="8">Pilus assembly protein</fullName>
    </submittedName>
</protein>
<feature type="domain" description="Type II secretion system protein GspF" evidence="7">
    <location>
        <begin position="159"/>
        <end position="284"/>
    </location>
</feature>
<dbReference type="Gene3D" id="1.20.81.30">
    <property type="entry name" value="Type II secretion system (T2SS), domain F"/>
    <property type="match status" value="1"/>
</dbReference>
<evidence type="ECO:0000259" key="7">
    <source>
        <dbReference type="Pfam" id="PF00482"/>
    </source>
</evidence>
<keyword evidence="5 6" id="KW-0472">Membrane</keyword>
<feature type="transmembrane region" description="Helical" evidence="6">
    <location>
        <begin position="267"/>
        <end position="287"/>
    </location>
</feature>
<evidence type="ECO:0000256" key="5">
    <source>
        <dbReference type="ARBA" id="ARBA00023136"/>
    </source>
</evidence>
<gene>
    <name evidence="8" type="ORF">EYW47_31835</name>
</gene>
<evidence type="ECO:0000313" key="8">
    <source>
        <dbReference type="EMBL" id="TDG19120.1"/>
    </source>
</evidence>
<keyword evidence="2" id="KW-1003">Cell membrane</keyword>
<dbReference type="InterPro" id="IPR018076">
    <property type="entry name" value="T2SS_GspF_dom"/>
</dbReference>
<accession>A0A4R5M1D4</accession>
<dbReference type="GO" id="GO:0005886">
    <property type="term" value="C:plasma membrane"/>
    <property type="evidence" value="ECO:0007669"/>
    <property type="project" value="UniProtKB-SubCell"/>
</dbReference>
<comment type="caution">
    <text evidence="8">The sequence shown here is derived from an EMBL/GenBank/DDBJ whole genome shotgun (WGS) entry which is preliminary data.</text>
</comment>
<keyword evidence="9" id="KW-1185">Reference proteome</keyword>
<evidence type="ECO:0000256" key="1">
    <source>
        <dbReference type="ARBA" id="ARBA00004651"/>
    </source>
</evidence>
<evidence type="ECO:0000313" key="9">
    <source>
        <dbReference type="Proteomes" id="UP000295722"/>
    </source>
</evidence>
<feature type="transmembrane region" description="Helical" evidence="6">
    <location>
        <begin position="299"/>
        <end position="318"/>
    </location>
</feature>
<keyword evidence="3 6" id="KW-0812">Transmembrane</keyword>
<name>A0A4R5M1D4_9BURK</name>
<comment type="subcellular location">
    <subcellularLocation>
        <location evidence="1">Cell membrane</location>
        <topology evidence="1">Multi-pass membrane protein</topology>
    </subcellularLocation>
</comment>
<dbReference type="PANTHER" id="PTHR35007">
    <property type="entry name" value="INTEGRAL MEMBRANE PROTEIN-RELATED"/>
    <property type="match status" value="1"/>
</dbReference>
<dbReference type="AlphaFoldDB" id="A0A4R5M1D4"/>
<evidence type="ECO:0000256" key="6">
    <source>
        <dbReference type="SAM" id="Phobius"/>
    </source>
</evidence>
<evidence type="ECO:0000256" key="3">
    <source>
        <dbReference type="ARBA" id="ARBA00022692"/>
    </source>
</evidence>
<proteinExistence type="predicted"/>
<dbReference type="RefSeq" id="WP_133198783.1">
    <property type="nucleotide sequence ID" value="NZ_JBHUCW010000057.1"/>
</dbReference>
<feature type="transmembrane region" description="Helical" evidence="6">
    <location>
        <begin position="122"/>
        <end position="140"/>
    </location>
</feature>
<evidence type="ECO:0000256" key="4">
    <source>
        <dbReference type="ARBA" id="ARBA00022989"/>
    </source>
</evidence>
<sequence>MRSADVIGFGAFFAFVVGGLIVQALRSIARQHPRTRIRARVEAVRDASKASRAERDASLQEQLLQPKRRLADQDALFAVISAWHERIRTVSGQGGVRAMYLIAIAALIGSIVGTAFAPVGPALRVLACIVIPVLIVRGAYRGLIERFKKRFLAVFPDTIDLIIRAVRAGIPVVQAICVAGVESEEPVRTTFRTMGDALLVGADLKEVLEQAAVRLKLADFSFFSVCLNLQRETGGNLGDTLENLSGIVRTRRDIRAKSKALTAEGRLASKMIAAVPFTIMAVLYIVNRPYLDTLTHTRAGHKILTLCAVLLAIGLWLINKISNLDTSR</sequence>
<evidence type="ECO:0000256" key="2">
    <source>
        <dbReference type="ARBA" id="ARBA00022475"/>
    </source>
</evidence>
<dbReference type="InterPro" id="IPR042094">
    <property type="entry name" value="T2SS_GspF_sf"/>
</dbReference>